<sequence>MIQSFTIENFKSYKKAELKLAPLTVIVGANASGKSNALEAIRFLSWMAQGQKLSALQFEINQNNAAIRGQLWNIFYRDKKEFLIGCKMHDRALAHAWELKISFDLRKGKELHIAKESMYLDSAEMLYETTRPTEDQATDIIVAWNNFAKGGKKPHVKCSDQLAIFTQMSADGKINPTYQKSKILISQRSKYTESLLSRILFLDPSPQAMRGYSFTSDTAILGNGSNISAVLYNLVNQKEDPLLSQEGNQKEAILDFIKSLPEQDISDIGFLEGPRGEVMVTLTETFGSVNRRMDAGVLSDGTLRVLAIAAALLSAEENSIVIIEEIDNGVHPSRAKLLLNQINKIALERRLRIILSTHNPALMDALPSDVIPNVVFCYRDKEDGSSRLVSLKDVPDYPELIAQGSLGDLVTEGLLSRFVKDYEGSEAKKEKALKWLESIK</sequence>
<proteinExistence type="predicted"/>
<dbReference type="Proteomes" id="UP000256405">
    <property type="component" value="Unassembled WGS sequence"/>
</dbReference>
<comment type="caution">
    <text evidence="2">The sequence shown here is derived from an EMBL/GenBank/DDBJ whole genome shotgun (WGS) entry which is preliminary data.</text>
</comment>
<dbReference type="PIRSF" id="PIRSF029347">
    <property type="entry name" value="RecF"/>
    <property type="match status" value="1"/>
</dbReference>
<evidence type="ECO:0000259" key="1">
    <source>
        <dbReference type="Pfam" id="PF13175"/>
    </source>
</evidence>
<dbReference type="InterPro" id="IPR041685">
    <property type="entry name" value="AAA_GajA/Old/RecF-like"/>
</dbReference>
<dbReference type="Gene3D" id="3.40.50.300">
    <property type="entry name" value="P-loop containing nucleotide triphosphate hydrolases"/>
    <property type="match status" value="1"/>
</dbReference>
<dbReference type="OrthoDB" id="9805802at2"/>
<name>A0A3E0DXM4_9BACT</name>
<evidence type="ECO:0000313" key="2">
    <source>
        <dbReference type="EMBL" id="REG90711.1"/>
    </source>
</evidence>
<dbReference type="PANTHER" id="PTHR40396">
    <property type="entry name" value="ATPASE-LIKE PROTEIN"/>
    <property type="match status" value="1"/>
</dbReference>
<dbReference type="InterPro" id="IPR014555">
    <property type="entry name" value="RecF-like"/>
</dbReference>
<keyword evidence="3" id="KW-1185">Reference proteome</keyword>
<dbReference type="Pfam" id="PF13175">
    <property type="entry name" value="AAA_15"/>
    <property type="match status" value="1"/>
</dbReference>
<gene>
    <name evidence="2" type="ORF">C8N25_106214</name>
</gene>
<dbReference type="PANTHER" id="PTHR40396:SF1">
    <property type="entry name" value="ATPASE AAA-TYPE CORE DOMAIN-CONTAINING PROTEIN"/>
    <property type="match status" value="1"/>
</dbReference>
<feature type="domain" description="Endonuclease GajA/Old nuclease/RecF-like AAA" evidence="1">
    <location>
        <begin position="1"/>
        <end position="362"/>
    </location>
</feature>
<reference evidence="2 3" key="1">
    <citation type="submission" date="2018-08" db="EMBL/GenBank/DDBJ databases">
        <title>Genomic Encyclopedia of Archaeal and Bacterial Type Strains, Phase II (KMG-II): from individual species to whole genera.</title>
        <authorList>
            <person name="Goeker M."/>
        </authorList>
    </citation>
    <scope>NUCLEOTIDE SEQUENCE [LARGE SCALE GENOMIC DNA]</scope>
    <source>
        <strain evidence="2 3">DSM 15986</strain>
    </source>
</reference>
<dbReference type="SUPFAM" id="SSF52540">
    <property type="entry name" value="P-loop containing nucleoside triphosphate hydrolases"/>
    <property type="match status" value="1"/>
</dbReference>
<dbReference type="EMBL" id="QUNF01000006">
    <property type="protein sequence ID" value="REG90711.1"/>
    <property type="molecule type" value="Genomic_DNA"/>
</dbReference>
<dbReference type="AlphaFoldDB" id="A0A3E0DXM4"/>
<evidence type="ECO:0000313" key="3">
    <source>
        <dbReference type="Proteomes" id="UP000256405"/>
    </source>
</evidence>
<organism evidence="2 3">
    <name type="scientific">Algoriphagus antarcticus</name>
    <dbReference type="NCBI Taxonomy" id="238540"/>
    <lineage>
        <taxon>Bacteria</taxon>
        <taxon>Pseudomonadati</taxon>
        <taxon>Bacteroidota</taxon>
        <taxon>Cytophagia</taxon>
        <taxon>Cytophagales</taxon>
        <taxon>Cyclobacteriaceae</taxon>
        <taxon>Algoriphagus</taxon>
    </lineage>
</organism>
<dbReference type="RefSeq" id="WP_086541073.1">
    <property type="nucleotide sequence ID" value="NZ_MSSW01000017.1"/>
</dbReference>
<accession>A0A3E0DXM4</accession>
<protein>
    <submittedName>
        <fullName evidence="2">Putative ATPase</fullName>
    </submittedName>
</protein>
<dbReference type="InterPro" id="IPR027417">
    <property type="entry name" value="P-loop_NTPase"/>
</dbReference>